<name>A0A844GFJ1_9NEIS</name>
<dbReference type="AlphaFoldDB" id="A0A844GFJ1"/>
<comment type="caution">
    <text evidence="1">The sequence shown here is derived from an EMBL/GenBank/DDBJ whole genome shotgun (WGS) entry which is preliminary data.</text>
</comment>
<gene>
    <name evidence="1" type="ORF">GKE73_13455</name>
</gene>
<protein>
    <submittedName>
        <fullName evidence="1">Uncharacterized protein</fullName>
    </submittedName>
</protein>
<proteinExistence type="predicted"/>
<dbReference type="Proteomes" id="UP000446658">
    <property type="component" value="Unassembled WGS sequence"/>
</dbReference>
<reference evidence="1 2" key="1">
    <citation type="submission" date="2019-11" db="EMBL/GenBank/DDBJ databases">
        <title>Draft genome sequence of Paludibacterium sp. dN18-1.</title>
        <authorList>
            <person name="Im W.-T."/>
        </authorList>
    </citation>
    <scope>NUCLEOTIDE SEQUENCE [LARGE SCALE GENOMIC DNA]</scope>
    <source>
        <strain evidence="2">dN 18-1</strain>
    </source>
</reference>
<evidence type="ECO:0000313" key="1">
    <source>
        <dbReference type="EMBL" id="MTD33667.1"/>
    </source>
</evidence>
<sequence length="47" mass="5088">MIWLLLAPLDLLVNMRAFPVASTEAECESLRAALSEAQQTAVVSQAE</sequence>
<accession>A0A844GFJ1</accession>
<evidence type="ECO:0000313" key="2">
    <source>
        <dbReference type="Proteomes" id="UP000446658"/>
    </source>
</evidence>
<organism evidence="1 2">
    <name type="scientific">Paludibacterium denitrificans</name>
    <dbReference type="NCBI Taxonomy" id="2675226"/>
    <lineage>
        <taxon>Bacteria</taxon>
        <taxon>Pseudomonadati</taxon>
        <taxon>Pseudomonadota</taxon>
        <taxon>Betaproteobacteria</taxon>
        <taxon>Neisseriales</taxon>
        <taxon>Chromobacteriaceae</taxon>
        <taxon>Paludibacterium</taxon>
    </lineage>
</organism>
<keyword evidence="2" id="KW-1185">Reference proteome</keyword>
<dbReference type="EMBL" id="WLYX01000001">
    <property type="protein sequence ID" value="MTD33667.1"/>
    <property type="molecule type" value="Genomic_DNA"/>
</dbReference>
<dbReference type="RefSeq" id="WP_230370742.1">
    <property type="nucleotide sequence ID" value="NZ_WLYX01000001.1"/>
</dbReference>